<evidence type="ECO:0000313" key="1">
    <source>
        <dbReference type="EMBL" id="MCL6729658.1"/>
    </source>
</evidence>
<keyword evidence="2" id="KW-1185">Reference proteome</keyword>
<reference evidence="1" key="1">
    <citation type="submission" date="2022-05" db="EMBL/GenBank/DDBJ databases">
        <authorList>
            <person name="Jo J.-H."/>
            <person name="Im W.-T."/>
        </authorList>
    </citation>
    <scope>NUCLEOTIDE SEQUENCE</scope>
    <source>
        <strain evidence="1">SE220</strain>
    </source>
</reference>
<dbReference type="EMBL" id="JAMGBE010000002">
    <property type="protein sequence ID" value="MCL6729658.1"/>
    <property type="molecule type" value="Genomic_DNA"/>
</dbReference>
<dbReference type="RefSeq" id="WP_249831143.1">
    <property type="nucleotide sequence ID" value="NZ_JAMGBE010000002.1"/>
</dbReference>
<protein>
    <submittedName>
        <fullName evidence="1">Uncharacterized protein</fullName>
    </submittedName>
</protein>
<proteinExistence type="predicted"/>
<name>A0ABT0S1W8_9SPHN</name>
<dbReference type="Proteomes" id="UP001165342">
    <property type="component" value="Unassembled WGS sequence"/>
</dbReference>
<sequence>MIALATAAQASPLTVRPGESWLFTVKDGQPVDARRAEATAKPSKGQVMVTVRAVFGTTMVATNNSATGYIFNAELMSGTKATAARTCTLPAGNKPILEQWDRKADSVRISNFRAAGNEGRC</sequence>
<comment type="caution">
    <text evidence="1">The sequence shown here is derived from an EMBL/GenBank/DDBJ whole genome shotgun (WGS) entry which is preliminary data.</text>
</comment>
<accession>A0ABT0S1W8</accession>
<gene>
    <name evidence="1" type="ORF">LZ538_06250</name>
</gene>
<organism evidence="1 2">
    <name type="scientific">Sphingomonas hankyongi</name>
    <dbReference type="NCBI Taxonomy" id="2908209"/>
    <lineage>
        <taxon>Bacteria</taxon>
        <taxon>Pseudomonadati</taxon>
        <taxon>Pseudomonadota</taxon>
        <taxon>Alphaproteobacteria</taxon>
        <taxon>Sphingomonadales</taxon>
        <taxon>Sphingomonadaceae</taxon>
        <taxon>Sphingomonas</taxon>
    </lineage>
</organism>
<evidence type="ECO:0000313" key="2">
    <source>
        <dbReference type="Proteomes" id="UP001165342"/>
    </source>
</evidence>